<keyword evidence="1" id="KW-1185">Reference proteome</keyword>
<accession>A0AA85J9E1</accession>
<dbReference type="WBParaSite" id="TREG1_133530.1">
    <property type="protein sequence ID" value="TREG1_133530.1"/>
    <property type="gene ID" value="TREG1_133530"/>
</dbReference>
<reference evidence="1" key="1">
    <citation type="submission" date="2022-06" db="EMBL/GenBank/DDBJ databases">
        <authorList>
            <person name="Berger JAMES D."/>
            <person name="Berger JAMES D."/>
        </authorList>
    </citation>
    <scope>NUCLEOTIDE SEQUENCE [LARGE SCALE GENOMIC DNA]</scope>
</reference>
<evidence type="ECO:0000313" key="1">
    <source>
        <dbReference type="Proteomes" id="UP000050795"/>
    </source>
</evidence>
<proteinExistence type="predicted"/>
<evidence type="ECO:0000313" key="2">
    <source>
        <dbReference type="WBParaSite" id="TREG1_133530.1"/>
    </source>
</evidence>
<organism evidence="1 2">
    <name type="scientific">Trichobilharzia regenti</name>
    <name type="common">Nasal bird schistosome</name>
    <dbReference type="NCBI Taxonomy" id="157069"/>
    <lineage>
        <taxon>Eukaryota</taxon>
        <taxon>Metazoa</taxon>
        <taxon>Spiralia</taxon>
        <taxon>Lophotrochozoa</taxon>
        <taxon>Platyhelminthes</taxon>
        <taxon>Trematoda</taxon>
        <taxon>Digenea</taxon>
        <taxon>Strigeidida</taxon>
        <taxon>Schistosomatoidea</taxon>
        <taxon>Schistosomatidae</taxon>
        <taxon>Trichobilharzia</taxon>
    </lineage>
</organism>
<dbReference type="Proteomes" id="UP000050795">
    <property type="component" value="Unassembled WGS sequence"/>
</dbReference>
<sequence>MQPLLHEEICANTFFSKSKFSFSKIWHMCHNWLLKQTVSATAAETENTRISTVQWYQYCRDIALQNLIGITSVLRGVGVVVHVDETVLIKRKMNRGRSRANHV</sequence>
<name>A0AA85J9E1_TRIRE</name>
<protein>
    <submittedName>
        <fullName evidence="2">Uncharacterized protein</fullName>
    </submittedName>
</protein>
<reference evidence="2" key="2">
    <citation type="submission" date="2023-11" db="UniProtKB">
        <authorList>
            <consortium name="WormBaseParasite"/>
        </authorList>
    </citation>
    <scope>IDENTIFICATION</scope>
</reference>
<dbReference type="AlphaFoldDB" id="A0AA85J9E1"/>